<evidence type="ECO:0000313" key="3">
    <source>
        <dbReference type="EMBL" id="KAG8238277.1"/>
    </source>
</evidence>
<name>A0A8K0KNC4_LADFU</name>
<gene>
    <name evidence="3" type="ORF">J437_LFUL017921</name>
</gene>
<reference evidence="3" key="2">
    <citation type="submission" date="2017-10" db="EMBL/GenBank/DDBJ databases">
        <title>Ladona fulva Genome sequencing and assembly.</title>
        <authorList>
            <person name="Murali S."/>
            <person name="Richards S."/>
            <person name="Bandaranaike D."/>
            <person name="Bellair M."/>
            <person name="Blankenburg K."/>
            <person name="Chao H."/>
            <person name="Dinh H."/>
            <person name="Doddapaneni H."/>
            <person name="Dugan-Rocha S."/>
            <person name="Elkadiri S."/>
            <person name="Gnanaolivu R."/>
            <person name="Hernandez B."/>
            <person name="Skinner E."/>
            <person name="Javaid M."/>
            <person name="Lee S."/>
            <person name="Li M."/>
            <person name="Ming W."/>
            <person name="Munidasa M."/>
            <person name="Muniz J."/>
            <person name="Nguyen L."/>
            <person name="Hughes D."/>
            <person name="Osuji N."/>
            <person name="Pu L.-L."/>
            <person name="Puazo M."/>
            <person name="Qu C."/>
            <person name="Quiroz J."/>
            <person name="Raj R."/>
            <person name="Weissenberger G."/>
            <person name="Xin Y."/>
            <person name="Zou X."/>
            <person name="Han Y."/>
            <person name="Worley K."/>
            <person name="Muzny D."/>
            <person name="Gibbs R."/>
        </authorList>
    </citation>
    <scope>NUCLEOTIDE SEQUENCE</scope>
    <source>
        <strain evidence="3">Sampled in the wild</strain>
    </source>
</reference>
<dbReference type="SMART" id="SM00369">
    <property type="entry name" value="LRR_TYP"/>
    <property type="match status" value="7"/>
</dbReference>
<dbReference type="Pfam" id="PF13855">
    <property type="entry name" value="LRR_8"/>
    <property type="match status" value="2"/>
</dbReference>
<dbReference type="PROSITE" id="PS51450">
    <property type="entry name" value="LRR"/>
    <property type="match status" value="3"/>
</dbReference>
<dbReference type="PANTHER" id="PTHR24366">
    <property type="entry name" value="IG(IMMUNOGLOBULIN) AND LRR(LEUCINE RICH REPEAT) DOMAINS"/>
    <property type="match status" value="1"/>
</dbReference>
<evidence type="ECO:0000256" key="1">
    <source>
        <dbReference type="ARBA" id="ARBA00022614"/>
    </source>
</evidence>
<keyword evidence="2" id="KW-0677">Repeat</keyword>
<dbReference type="InterPro" id="IPR032675">
    <property type="entry name" value="LRR_dom_sf"/>
</dbReference>
<keyword evidence="4" id="KW-1185">Reference proteome</keyword>
<comment type="caution">
    <text evidence="3">The sequence shown here is derived from an EMBL/GenBank/DDBJ whole genome shotgun (WGS) entry which is preliminary data.</text>
</comment>
<evidence type="ECO:0000313" key="4">
    <source>
        <dbReference type="Proteomes" id="UP000792457"/>
    </source>
</evidence>
<dbReference type="InterPro" id="IPR001611">
    <property type="entry name" value="Leu-rich_rpt"/>
</dbReference>
<dbReference type="SUPFAM" id="SSF52058">
    <property type="entry name" value="L domain-like"/>
    <property type="match status" value="1"/>
</dbReference>
<dbReference type="EMBL" id="KZ309318">
    <property type="protein sequence ID" value="KAG8238277.1"/>
    <property type="molecule type" value="Genomic_DNA"/>
</dbReference>
<dbReference type="Gene3D" id="3.80.10.10">
    <property type="entry name" value="Ribonuclease Inhibitor"/>
    <property type="match status" value="3"/>
</dbReference>
<reference evidence="3" key="1">
    <citation type="submission" date="2013-04" db="EMBL/GenBank/DDBJ databases">
        <authorList>
            <person name="Qu J."/>
            <person name="Murali S.C."/>
            <person name="Bandaranaike D."/>
            <person name="Bellair M."/>
            <person name="Blankenburg K."/>
            <person name="Chao H."/>
            <person name="Dinh H."/>
            <person name="Doddapaneni H."/>
            <person name="Downs B."/>
            <person name="Dugan-Rocha S."/>
            <person name="Elkadiri S."/>
            <person name="Gnanaolivu R.D."/>
            <person name="Hernandez B."/>
            <person name="Javaid M."/>
            <person name="Jayaseelan J.C."/>
            <person name="Lee S."/>
            <person name="Li M."/>
            <person name="Ming W."/>
            <person name="Munidasa M."/>
            <person name="Muniz J."/>
            <person name="Nguyen L."/>
            <person name="Ongeri F."/>
            <person name="Osuji N."/>
            <person name="Pu L.-L."/>
            <person name="Puazo M."/>
            <person name="Qu C."/>
            <person name="Quiroz J."/>
            <person name="Raj R."/>
            <person name="Weissenberger G."/>
            <person name="Xin Y."/>
            <person name="Zou X."/>
            <person name="Han Y."/>
            <person name="Richards S."/>
            <person name="Worley K."/>
            <person name="Muzny D."/>
            <person name="Gibbs R."/>
        </authorList>
    </citation>
    <scope>NUCLEOTIDE SEQUENCE</scope>
    <source>
        <strain evidence="3">Sampled in the wild</strain>
    </source>
</reference>
<evidence type="ECO:0000256" key="2">
    <source>
        <dbReference type="ARBA" id="ARBA00022737"/>
    </source>
</evidence>
<dbReference type="InterPro" id="IPR003591">
    <property type="entry name" value="Leu-rich_rpt_typical-subtyp"/>
</dbReference>
<dbReference type="Proteomes" id="UP000792457">
    <property type="component" value="Unassembled WGS sequence"/>
</dbReference>
<keyword evidence="1" id="KW-0433">Leucine-rich repeat</keyword>
<dbReference type="SMART" id="SM00365">
    <property type="entry name" value="LRR_SD22"/>
    <property type="match status" value="4"/>
</dbReference>
<sequence length="343" mass="38786">MKWLFLNGNNISSLESQMPNEALNLQLIHIADNQLNKLPTELNSYPNLASLFLQNNQLKALSGTIRSLKKLERLHITNNKIDTILQDDFWDLETLQDLQAGFNQITALNGSLLPLRSLGTLNLTYNHLPEFSLQEIKGLQNLRVVDLSHNSIKKLGGRKELQNHVELHTKVNELRLEYNQLEELGGALGGLSKLQRLNLSHNYLQKIEPDDLINLDDLRVLDISYNLLTTLEEFSKTHLNKLEELLASNNHLAVVGPDFHGLPVLCYADLRFNDITDIDSELASKTLCKKFDVQNILRIHFEGNPLICKEGLMDSLTVITKNYTEVYGVPDCSYSTTSSSEGE</sequence>
<dbReference type="AlphaFoldDB" id="A0A8K0KNC4"/>
<organism evidence="3 4">
    <name type="scientific">Ladona fulva</name>
    <name type="common">Scarce chaser dragonfly</name>
    <name type="synonym">Libellula fulva</name>
    <dbReference type="NCBI Taxonomy" id="123851"/>
    <lineage>
        <taxon>Eukaryota</taxon>
        <taxon>Metazoa</taxon>
        <taxon>Ecdysozoa</taxon>
        <taxon>Arthropoda</taxon>
        <taxon>Hexapoda</taxon>
        <taxon>Insecta</taxon>
        <taxon>Pterygota</taxon>
        <taxon>Palaeoptera</taxon>
        <taxon>Odonata</taxon>
        <taxon>Epiprocta</taxon>
        <taxon>Anisoptera</taxon>
        <taxon>Libelluloidea</taxon>
        <taxon>Libellulidae</taxon>
        <taxon>Ladona</taxon>
    </lineage>
</organism>
<proteinExistence type="predicted"/>
<protein>
    <submittedName>
        <fullName evidence="3">Uncharacterized protein</fullName>
    </submittedName>
</protein>
<dbReference type="OrthoDB" id="442066at2759"/>
<accession>A0A8K0KNC4</accession>